<evidence type="ECO:0000256" key="1">
    <source>
        <dbReference type="ARBA" id="ARBA00004123"/>
    </source>
</evidence>
<evidence type="ECO:0000256" key="5">
    <source>
        <dbReference type="ARBA" id="ARBA00023242"/>
    </source>
</evidence>
<dbReference type="GO" id="GO:0005634">
    <property type="term" value="C:nucleus"/>
    <property type="evidence" value="ECO:0007669"/>
    <property type="project" value="UniProtKB-SubCell"/>
</dbReference>
<comment type="caution">
    <text evidence="7">The sequence shown here is derived from an EMBL/GenBank/DDBJ whole genome shotgun (WGS) entry which is preliminary data.</text>
</comment>
<feature type="compositionally biased region" description="Low complexity" evidence="6">
    <location>
        <begin position="69"/>
        <end position="78"/>
    </location>
</feature>
<proteinExistence type="predicted"/>
<evidence type="ECO:0000313" key="8">
    <source>
        <dbReference type="Proteomes" id="UP001632037"/>
    </source>
</evidence>
<dbReference type="EMBL" id="JBIMZQ010000048">
    <property type="protein sequence ID" value="KAL3659237.1"/>
    <property type="molecule type" value="Genomic_DNA"/>
</dbReference>
<dbReference type="InterPro" id="IPR052035">
    <property type="entry name" value="ZnF_BED_domain_contain"/>
</dbReference>
<accession>A0ABD3EXG4</accession>
<keyword evidence="4" id="KW-0862">Zinc</keyword>
<keyword evidence="8" id="KW-1185">Reference proteome</keyword>
<evidence type="ECO:0000256" key="4">
    <source>
        <dbReference type="ARBA" id="ARBA00022833"/>
    </source>
</evidence>
<dbReference type="PANTHER" id="PTHR46481">
    <property type="entry name" value="ZINC FINGER BED DOMAIN-CONTAINING PROTEIN 4"/>
    <property type="match status" value="1"/>
</dbReference>
<evidence type="ECO:0000256" key="6">
    <source>
        <dbReference type="SAM" id="MobiDB-lite"/>
    </source>
</evidence>
<reference evidence="7 8" key="1">
    <citation type="submission" date="2024-09" db="EMBL/GenBank/DDBJ databases">
        <title>Genome sequencing and assembly of Phytophthora oleae, isolate VK10A, causative agent of rot of olive drupes.</title>
        <authorList>
            <person name="Conti Taguali S."/>
            <person name="Riolo M."/>
            <person name="La Spada F."/>
            <person name="Cacciola S.O."/>
            <person name="Dionisio G."/>
        </authorList>
    </citation>
    <scope>NUCLEOTIDE SEQUENCE [LARGE SCALE GENOMIC DNA]</scope>
    <source>
        <strain evidence="7 8">VK10A</strain>
    </source>
</reference>
<dbReference type="PANTHER" id="PTHR46481:SF10">
    <property type="entry name" value="ZINC FINGER BED DOMAIN-CONTAINING PROTEIN 39"/>
    <property type="match status" value="1"/>
</dbReference>
<evidence type="ECO:0000313" key="7">
    <source>
        <dbReference type="EMBL" id="KAL3659237.1"/>
    </source>
</evidence>
<evidence type="ECO:0000256" key="3">
    <source>
        <dbReference type="ARBA" id="ARBA00022771"/>
    </source>
</evidence>
<organism evidence="7 8">
    <name type="scientific">Phytophthora oleae</name>
    <dbReference type="NCBI Taxonomy" id="2107226"/>
    <lineage>
        <taxon>Eukaryota</taxon>
        <taxon>Sar</taxon>
        <taxon>Stramenopiles</taxon>
        <taxon>Oomycota</taxon>
        <taxon>Peronosporomycetes</taxon>
        <taxon>Peronosporales</taxon>
        <taxon>Peronosporaceae</taxon>
        <taxon>Phytophthora</taxon>
    </lineage>
</organism>
<gene>
    <name evidence="7" type="ORF">V7S43_015815</name>
</gene>
<comment type="subcellular location">
    <subcellularLocation>
        <location evidence="1">Nucleus</location>
    </subcellularLocation>
</comment>
<dbReference type="AlphaFoldDB" id="A0ABD3EXG4"/>
<sequence>MKCAKSGCSWSNQEETSPCSVCARPVHHLCSNELCVNAEHSKSFCSRRCVKRFFENSDLTPDSMTETPSSMSGISASSQATVIDLRQRDDEEKSEANVDEEEKTESEITNVIPKEIGHGPEANDFIWKLIHKLEKKIPYKGKEFTHICLECLKTRTWRESLCKCRHTSNAKAHLVFKHKELEEAVKEKQHRLQRAGRFTVKIPTATADPVVGGKHQRSAEPKAPCTKRHKTFWTPQVNQDGVTAQVARWLIRDGLPYNMITTPAFREFLAGTTGNPDVTVPSHQTYNDILDNSYESFQKDTKSLLLKEFDELHETSFITLEHDLCTNKAKNTIVGASCGFIDHQ</sequence>
<keyword evidence="3" id="KW-0863">Zinc-finger</keyword>
<keyword evidence="5" id="KW-0539">Nucleus</keyword>
<name>A0ABD3EXG4_9STRA</name>
<protein>
    <submittedName>
        <fullName evidence="7">Uncharacterized protein</fullName>
    </submittedName>
</protein>
<evidence type="ECO:0000256" key="2">
    <source>
        <dbReference type="ARBA" id="ARBA00022723"/>
    </source>
</evidence>
<dbReference type="GO" id="GO:0008270">
    <property type="term" value="F:zinc ion binding"/>
    <property type="evidence" value="ECO:0007669"/>
    <property type="project" value="UniProtKB-KW"/>
</dbReference>
<keyword evidence="2" id="KW-0479">Metal-binding</keyword>
<feature type="compositionally biased region" description="Basic and acidic residues" evidence="6">
    <location>
        <begin position="85"/>
        <end position="96"/>
    </location>
</feature>
<feature type="region of interest" description="Disordered" evidence="6">
    <location>
        <begin position="60"/>
        <end position="116"/>
    </location>
</feature>
<dbReference type="Proteomes" id="UP001632037">
    <property type="component" value="Unassembled WGS sequence"/>
</dbReference>